<proteinExistence type="predicted"/>
<keyword evidence="4" id="KW-1185">Reference proteome</keyword>
<organism evidence="3 4">
    <name type="scientific">Chenopodium quinoa</name>
    <name type="common">Quinoa</name>
    <dbReference type="NCBI Taxonomy" id="63459"/>
    <lineage>
        <taxon>Eukaryota</taxon>
        <taxon>Viridiplantae</taxon>
        <taxon>Streptophyta</taxon>
        <taxon>Embryophyta</taxon>
        <taxon>Tracheophyta</taxon>
        <taxon>Spermatophyta</taxon>
        <taxon>Magnoliopsida</taxon>
        <taxon>eudicotyledons</taxon>
        <taxon>Gunneridae</taxon>
        <taxon>Pentapetalae</taxon>
        <taxon>Caryophyllales</taxon>
        <taxon>Chenopodiaceae</taxon>
        <taxon>Chenopodioideae</taxon>
        <taxon>Atripliceae</taxon>
        <taxon>Chenopodium</taxon>
    </lineage>
</organism>
<name>A0A803L709_CHEQI</name>
<dbReference type="Pfam" id="PF26631">
    <property type="entry name" value="DUF8204"/>
    <property type="match status" value="1"/>
</dbReference>
<dbReference type="Proteomes" id="UP000596660">
    <property type="component" value="Unplaced"/>
</dbReference>
<evidence type="ECO:0000313" key="4">
    <source>
        <dbReference type="Proteomes" id="UP000596660"/>
    </source>
</evidence>
<feature type="domain" description="DUF8204" evidence="2">
    <location>
        <begin position="47"/>
        <end position="142"/>
    </location>
</feature>
<reference evidence="3" key="1">
    <citation type="journal article" date="2017" name="Nature">
        <title>The genome of Chenopodium quinoa.</title>
        <authorList>
            <person name="Jarvis D.E."/>
            <person name="Ho Y.S."/>
            <person name="Lightfoot D.J."/>
            <person name="Schmoeckel S.M."/>
            <person name="Li B."/>
            <person name="Borm T.J.A."/>
            <person name="Ohyanagi H."/>
            <person name="Mineta K."/>
            <person name="Michell C.T."/>
            <person name="Saber N."/>
            <person name="Kharbatia N.M."/>
            <person name="Rupper R.R."/>
            <person name="Sharp A.R."/>
            <person name="Dally N."/>
            <person name="Boughton B.A."/>
            <person name="Woo Y.H."/>
            <person name="Gao G."/>
            <person name="Schijlen E.G.W.M."/>
            <person name="Guo X."/>
            <person name="Momin A.A."/>
            <person name="Negrao S."/>
            <person name="Al-Babili S."/>
            <person name="Gehring C."/>
            <person name="Roessner U."/>
            <person name="Jung C."/>
            <person name="Murphy K."/>
            <person name="Arold S.T."/>
            <person name="Gojobori T."/>
            <person name="van der Linden C.G."/>
            <person name="van Loo E.N."/>
            <person name="Jellen E.N."/>
            <person name="Maughan P.J."/>
            <person name="Tester M."/>
        </authorList>
    </citation>
    <scope>NUCLEOTIDE SEQUENCE [LARGE SCALE GENOMIC DNA]</scope>
    <source>
        <strain evidence="3">cv. PI 614886</strain>
    </source>
</reference>
<dbReference type="Gramene" id="AUR62007648-RA">
    <property type="protein sequence ID" value="AUR62007648-RA:cds"/>
    <property type="gene ID" value="AUR62007648"/>
</dbReference>
<feature type="region of interest" description="Disordered" evidence="1">
    <location>
        <begin position="1"/>
        <end position="50"/>
    </location>
</feature>
<dbReference type="InterPro" id="IPR058517">
    <property type="entry name" value="DUF8204"/>
</dbReference>
<evidence type="ECO:0000259" key="2">
    <source>
        <dbReference type="Pfam" id="PF26631"/>
    </source>
</evidence>
<reference evidence="3" key="2">
    <citation type="submission" date="2021-03" db="UniProtKB">
        <authorList>
            <consortium name="EnsemblPlants"/>
        </authorList>
    </citation>
    <scope>IDENTIFICATION</scope>
</reference>
<dbReference type="EnsemblPlants" id="AUR62007648-RA">
    <property type="protein sequence ID" value="AUR62007648-RA:cds"/>
    <property type="gene ID" value="AUR62007648"/>
</dbReference>
<dbReference type="PANTHER" id="PTHR34566:SF2">
    <property type="entry name" value="ALTERED INHERITANCE OF MITOCHONDRIA PROTEIN"/>
    <property type="match status" value="1"/>
</dbReference>
<dbReference type="AlphaFoldDB" id="A0A803L709"/>
<evidence type="ECO:0000313" key="3">
    <source>
        <dbReference type="EnsemblPlants" id="AUR62007648-RA:cds"/>
    </source>
</evidence>
<evidence type="ECO:0000256" key="1">
    <source>
        <dbReference type="SAM" id="MobiDB-lite"/>
    </source>
</evidence>
<feature type="compositionally biased region" description="Basic and acidic residues" evidence="1">
    <location>
        <begin position="1"/>
        <end position="23"/>
    </location>
</feature>
<sequence>MSSGIEEDKQTDASMEVKRKREGQDDDEEGRVREIPSKNPETDKGRQGKSCKGTLYFSSHLKSKGRNPRCVGFTRSLQQGLPSYIVSESEVEASKEGRSLTEFKYACVGYSIYLNNKNEAAPLNGEQKPRAELPVCVGVELLVDKRPVDHNAPAPIPASAPSHAQNKEGEILFSMWKFVSLSFDSHWVLLYDIQMINCLQSSINYSPKMIVELVVSCYAN</sequence>
<protein>
    <recommendedName>
        <fullName evidence="2">DUF8204 domain-containing protein</fullName>
    </recommendedName>
</protein>
<dbReference type="PANTHER" id="PTHR34566">
    <property type="entry name" value="ALTERED INHERITANCE OF MITOCHONDRIA PROTEIN"/>
    <property type="match status" value="1"/>
</dbReference>
<feature type="compositionally biased region" description="Basic and acidic residues" evidence="1">
    <location>
        <begin position="30"/>
        <end position="46"/>
    </location>
</feature>
<accession>A0A803L709</accession>